<protein>
    <recommendedName>
        <fullName evidence="2 7">Carbonic anhydrase</fullName>
        <ecNumber evidence="2 7">4.2.1.1</ecNumber>
    </recommendedName>
    <alternativeName>
        <fullName evidence="7">Carbonate dehydratase</fullName>
    </alternativeName>
</protein>
<keyword evidence="4 7" id="KW-0456">Lyase</keyword>
<dbReference type="PANTHER" id="PTHR11002:SF79">
    <property type="entry name" value="CARBONIC ANHYDRASE 2"/>
    <property type="match status" value="1"/>
</dbReference>
<dbReference type="InterPro" id="IPR015892">
    <property type="entry name" value="Carbonic_anhydrase_CS"/>
</dbReference>
<evidence type="ECO:0000256" key="2">
    <source>
        <dbReference type="ARBA" id="ARBA00012925"/>
    </source>
</evidence>
<evidence type="ECO:0000256" key="7">
    <source>
        <dbReference type="RuleBase" id="RU003956"/>
    </source>
</evidence>
<dbReference type="Gene3D" id="3.40.1050.10">
    <property type="entry name" value="Carbonic anhydrase"/>
    <property type="match status" value="1"/>
</dbReference>
<reference evidence="9 10" key="1">
    <citation type="submission" date="2024-07" db="EMBL/GenBank/DDBJ databases">
        <authorList>
            <person name="Thanompreechachai J."/>
            <person name="Duangmal K."/>
        </authorList>
    </citation>
    <scope>NUCLEOTIDE SEQUENCE [LARGE SCALE GENOMIC DNA]</scope>
    <source>
        <strain evidence="9 10">TBRC 1896</strain>
    </source>
</reference>
<dbReference type="EC" id="4.2.1.1" evidence="2 7"/>
<dbReference type="Proteomes" id="UP001566476">
    <property type="component" value="Unassembled WGS sequence"/>
</dbReference>
<proteinExistence type="inferred from homology"/>
<sequence length="252" mass="25921">MTSPLAPSDTNCAAPATTAADTVPSNDDPRTAAWIKLQDGNRRWARGSTDAVHARSPQRRADLVAGQTPFAMILSCADSRVPAELVFDQGLGDLFVVRTAGHAVDDTVLGSLEYAVAVLGVDLVLVLGHEGCGAVAATAAAVRGADAPGGYVRGIVERLSLHVGAAHHAGVHENLDLSRWHAGATADLLQQRSSVLREAVFHGQVAVRAATYELGSGLVVPVGTRPAAADTRAAGLVGTREEAPASPLVPTP</sequence>
<evidence type="ECO:0000256" key="3">
    <source>
        <dbReference type="ARBA" id="ARBA00022833"/>
    </source>
</evidence>
<feature type="region of interest" description="Disordered" evidence="8">
    <location>
        <begin position="1"/>
        <end position="29"/>
    </location>
</feature>
<dbReference type="Pfam" id="PF00484">
    <property type="entry name" value="Pro_CA"/>
    <property type="match status" value="1"/>
</dbReference>
<dbReference type="InterPro" id="IPR036874">
    <property type="entry name" value="Carbonic_anhydrase_sf"/>
</dbReference>
<gene>
    <name evidence="9" type="ORF">AB2L28_17420</name>
</gene>
<accession>A0ABV4I8R5</accession>
<dbReference type="PROSITE" id="PS00705">
    <property type="entry name" value="PROK_CO2_ANHYDRASE_2"/>
    <property type="match status" value="1"/>
</dbReference>
<evidence type="ECO:0000256" key="6">
    <source>
        <dbReference type="ARBA" id="ARBA00048348"/>
    </source>
</evidence>
<name>A0ABV4I8R5_9ACTN</name>
<comment type="function">
    <text evidence="7">Reversible hydration of carbon dioxide.</text>
</comment>
<dbReference type="RefSeq" id="WP_370720256.1">
    <property type="nucleotide sequence ID" value="NZ_JBGGTQ010000009.1"/>
</dbReference>
<comment type="caution">
    <text evidence="9">The sequence shown here is derived from an EMBL/GenBank/DDBJ whole genome shotgun (WGS) entry which is preliminary data.</text>
</comment>
<dbReference type="PROSITE" id="PS00704">
    <property type="entry name" value="PROK_CO2_ANHYDRASE_1"/>
    <property type="match status" value="1"/>
</dbReference>
<keyword evidence="10" id="KW-1185">Reference proteome</keyword>
<comment type="function">
    <text evidence="5">Catalyzes the reversible hydration of carbon dioxide to form bicarbonate.</text>
</comment>
<comment type="catalytic activity">
    <reaction evidence="6 7">
        <text>hydrogencarbonate + H(+) = CO2 + H2O</text>
        <dbReference type="Rhea" id="RHEA:10748"/>
        <dbReference type="ChEBI" id="CHEBI:15377"/>
        <dbReference type="ChEBI" id="CHEBI:15378"/>
        <dbReference type="ChEBI" id="CHEBI:16526"/>
        <dbReference type="ChEBI" id="CHEBI:17544"/>
        <dbReference type="EC" id="4.2.1.1"/>
    </reaction>
</comment>
<feature type="compositionally biased region" description="Polar residues" evidence="8">
    <location>
        <begin position="1"/>
        <end position="11"/>
    </location>
</feature>
<evidence type="ECO:0000313" key="9">
    <source>
        <dbReference type="EMBL" id="MEZ0494019.1"/>
    </source>
</evidence>
<feature type="region of interest" description="Disordered" evidence="8">
    <location>
        <begin position="233"/>
        <end position="252"/>
    </location>
</feature>
<dbReference type="EMBL" id="JBGGTQ010000009">
    <property type="protein sequence ID" value="MEZ0494019.1"/>
    <property type="molecule type" value="Genomic_DNA"/>
</dbReference>
<dbReference type="PANTHER" id="PTHR11002">
    <property type="entry name" value="CARBONIC ANHYDRASE"/>
    <property type="match status" value="1"/>
</dbReference>
<evidence type="ECO:0000256" key="4">
    <source>
        <dbReference type="ARBA" id="ARBA00023239"/>
    </source>
</evidence>
<evidence type="ECO:0000256" key="5">
    <source>
        <dbReference type="ARBA" id="ARBA00024993"/>
    </source>
</evidence>
<evidence type="ECO:0000256" key="1">
    <source>
        <dbReference type="ARBA" id="ARBA00006217"/>
    </source>
</evidence>
<organism evidence="9 10">
    <name type="scientific">Kineococcus mangrovi</name>
    <dbReference type="NCBI Taxonomy" id="1660183"/>
    <lineage>
        <taxon>Bacteria</taxon>
        <taxon>Bacillati</taxon>
        <taxon>Actinomycetota</taxon>
        <taxon>Actinomycetes</taxon>
        <taxon>Kineosporiales</taxon>
        <taxon>Kineosporiaceae</taxon>
        <taxon>Kineococcus</taxon>
    </lineage>
</organism>
<feature type="compositionally biased region" description="Low complexity" evidence="8">
    <location>
        <begin position="13"/>
        <end position="22"/>
    </location>
</feature>
<evidence type="ECO:0000313" key="10">
    <source>
        <dbReference type="Proteomes" id="UP001566476"/>
    </source>
</evidence>
<keyword evidence="3 7" id="KW-0862">Zinc</keyword>
<dbReference type="SUPFAM" id="SSF53056">
    <property type="entry name" value="beta-carbonic anhydrase, cab"/>
    <property type="match status" value="1"/>
</dbReference>
<dbReference type="InterPro" id="IPR001765">
    <property type="entry name" value="Carbonic_anhydrase"/>
</dbReference>
<dbReference type="SMART" id="SM00947">
    <property type="entry name" value="Pro_CA"/>
    <property type="match status" value="1"/>
</dbReference>
<comment type="similarity">
    <text evidence="1 7">Belongs to the beta-class carbonic anhydrase family.</text>
</comment>
<evidence type="ECO:0000256" key="8">
    <source>
        <dbReference type="SAM" id="MobiDB-lite"/>
    </source>
</evidence>